<dbReference type="OrthoDB" id="297923at2759"/>
<name>A0A4C1X3V0_EUMVA</name>
<proteinExistence type="predicted"/>
<reference evidence="1 2" key="1">
    <citation type="journal article" date="2019" name="Commun. Biol.">
        <title>The bagworm genome reveals a unique fibroin gene that provides high tensile strength.</title>
        <authorList>
            <person name="Kono N."/>
            <person name="Nakamura H."/>
            <person name="Ohtoshi R."/>
            <person name="Tomita M."/>
            <person name="Numata K."/>
            <person name="Arakawa K."/>
        </authorList>
    </citation>
    <scope>NUCLEOTIDE SEQUENCE [LARGE SCALE GENOMIC DNA]</scope>
</reference>
<protein>
    <submittedName>
        <fullName evidence="1">Uncharacterized protein</fullName>
    </submittedName>
</protein>
<evidence type="ECO:0000313" key="1">
    <source>
        <dbReference type="EMBL" id="GBP57024.1"/>
    </source>
</evidence>
<dbReference type="EMBL" id="BGZK01000707">
    <property type="protein sequence ID" value="GBP57024.1"/>
    <property type="molecule type" value="Genomic_DNA"/>
</dbReference>
<evidence type="ECO:0000313" key="2">
    <source>
        <dbReference type="Proteomes" id="UP000299102"/>
    </source>
</evidence>
<accession>A0A4C1X3V0</accession>
<dbReference type="Proteomes" id="UP000299102">
    <property type="component" value="Unassembled WGS sequence"/>
</dbReference>
<keyword evidence="2" id="KW-1185">Reference proteome</keyword>
<organism evidence="1 2">
    <name type="scientific">Eumeta variegata</name>
    <name type="common">Bagworm moth</name>
    <name type="synonym">Eumeta japonica</name>
    <dbReference type="NCBI Taxonomy" id="151549"/>
    <lineage>
        <taxon>Eukaryota</taxon>
        <taxon>Metazoa</taxon>
        <taxon>Ecdysozoa</taxon>
        <taxon>Arthropoda</taxon>
        <taxon>Hexapoda</taxon>
        <taxon>Insecta</taxon>
        <taxon>Pterygota</taxon>
        <taxon>Neoptera</taxon>
        <taxon>Endopterygota</taxon>
        <taxon>Lepidoptera</taxon>
        <taxon>Glossata</taxon>
        <taxon>Ditrysia</taxon>
        <taxon>Tineoidea</taxon>
        <taxon>Psychidae</taxon>
        <taxon>Oiketicinae</taxon>
        <taxon>Eumeta</taxon>
    </lineage>
</organism>
<gene>
    <name evidence="1" type="ORF">EVAR_45779_1</name>
</gene>
<dbReference type="AlphaFoldDB" id="A0A4C1X3V0"/>
<sequence>MDCGRHSHVVLQQENGPAQYIMIPHSHGIQTRSISFLCCISSRDRKYPTISHTFLYSNYLLQFYPDLFALNLYYGSMDARRTTFSMNYTLVETVFDLLQELKLSSYS</sequence>
<comment type="caution">
    <text evidence="1">The sequence shown here is derived from an EMBL/GenBank/DDBJ whole genome shotgun (WGS) entry which is preliminary data.</text>
</comment>